<dbReference type="RefSeq" id="XP_016434831.1">
    <property type="nucleotide sequence ID" value="XM_016579345.1"/>
</dbReference>
<accession>A0A1S3X4S9</accession>
<protein>
    <submittedName>
        <fullName evidence="2">Uncharacterized protein</fullName>
    </submittedName>
</protein>
<name>A0A1S3X4S9_TOBAC</name>
<dbReference type="PaxDb" id="4097-A0A1S3X4S9"/>
<dbReference type="OrthoDB" id="1303541at2759"/>
<sequence>MKKSETIKEYFDWLINLANKVKLPGAKLFDKRIVQKILVTLPENLAELLNSLQAQEQRRLMSKKGAVEGALQARQLFNPGSKGKKQKGKKSYSTSTEAVATDNSNNNKGGKYPPYQHCGKRNHPHF</sequence>
<gene>
    <name evidence="2" type="primary">LOC107761163</name>
</gene>
<dbReference type="PANTHER" id="PTHR35317">
    <property type="entry name" value="OS04G0629600 PROTEIN"/>
    <property type="match status" value="1"/>
</dbReference>
<organism evidence="2">
    <name type="scientific">Nicotiana tabacum</name>
    <name type="common">Common tobacco</name>
    <dbReference type="NCBI Taxonomy" id="4097"/>
    <lineage>
        <taxon>Eukaryota</taxon>
        <taxon>Viridiplantae</taxon>
        <taxon>Streptophyta</taxon>
        <taxon>Embryophyta</taxon>
        <taxon>Tracheophyta</taxon>
        <taxon>Spermatophyta</taxon>
        <taxon>Magnoliopsida</taxon>
        <taxon>eudicotyledons</taxon>
        <taxon>Gunneridae</taxon>
        <taxon>Pentapetalae</taxon>
        <taxon>asterids</taxon>
        <taxon>lamiids</taxon>
        <taxon>Solanales</taxon>
        <taxon>Solanaceae</taxon>
        <taxon>Nicotianoideae</taxon>
        <taxon>Nicotianeae</taxon>
        <taxon>Nicotiana</taxon>
    </lineage>
</organism>
<dbReference type="AlphaFoldDB" id="A0A1S3X4S9"/>
<reference evidence="2" key="1">
    <citation type="submission" date="2025-08" db="UniProtKB">
        <authorList>
            <consortium name="RefSeq"/>
        </authorList>
    </citation>
    <scope>IDENTIFICATION</scope>
</reference>
<proteinExistence type="predicted"/>
<feature type="compositionally biased region" description="Polar residues" evidence="1">
    <location>
        <begin position="94"/>
        <end position="108"/>
    </location>
</feature>
<dbReference type="PANTHER" id="PTHR35317:SF11">
    <property type="entry name" value="CCHC-TYPE DOMAIN-CONTAINING PROTEIN"/>
    <property type="match status" value="1"/>
</dbReference>
<feature type="region of interest" description="Disordered" evidence="1">
    <location>
        <begin position="73"/>
        <end position="126"/>
    </location>
</feature>
<evidence type="ECO:0000313" key="2">
    <source>
        <dbReference type="RefSeq" id="XP_016434831.1"/>
    </source>
</evidence>
<dbReference type="KEGG" id="nta:107761163"/>
<evidence type="ECO:0000256" key="1">
    <source>
        <dbReference type="SAM" id="MobiDB-lite"/>
    </source>
</evidence>
<dbReference type="Pfam" id="PF14223">
    <property type="entry name" value="Retrotran_gag_2"/>
    <property type="match status" value="1"/>
</dbReference>